<dbReference type="GO" id="GO:0140662">
    <property type="term" value="F:ATP-dependent protein folding chaperone"/>
    <property type="evidence" value="ECO:0007669"/>
    <property type="project" value="InterPro"/>
</dbReference>
<evidence type="ECO:0000256" key="1">
    <source>
        <dbReference type="ARBA" id="ARBA00007381"/>
    </source>
</evidence>
<organism evidence="4 5">
    <name type="scientific">Larkinella humicola</name>
    <dbReference type="NCBI Taxonomy" id="2607654"/>
    <lineage>
        <taxon>Bacteria</taxon>
        <taxon>Pseudomonadati</taxon>
        <taxon>Bacteroidota</taxon>
        <taxon>Cytophagia</taxon>
        <taxon>Cytophagales</taxon>
        <taxon>Spirosomataceae</taxon>
        <taxon>Larkinella</taxon>
    </lineage>
</organism>
<dbReference type="Gene3D" id="3.90.640.10">
    <property type="entry name" value="Actin, Chain A, domain 4"/>
    <property type="match status" value="1"/>
</dbReference>
<dbReference type="PRINTS" id="PR00301">
    <property type="entry name" value="HEATSHOCK70"/>
</dbReference>
<dbReference type="GO" id="GO:0005524">
    <property type="term" value="F:ATP binding"/>
    <property type="evidence" value="ECO:0007669"/>
    <property type="project" value="UniProtKB-KW"/>
</dbReference>
<keyword evidence="2" id="KW-0547">Nucleotide-binding</keyword>
<dbReference type="PANTHER" id="PTHR19375">
    <property type="entry name" value="HEAT SHOCK PROTEIN 70KDA"/>
    <property type="match status" value="1"/>
</dbReference>
<dbReference type="InterPro" id="IPR043129">
    <property type="entry name" value="ATPase_NBD"/>
</dbReference>
<evidence type="ECO:0000256" key="3">
    <source>
        <dbReference type="ARBA" id="ARBA00022840"/>
    </source>
</evidence>
<comment type="similarity">
    <text evidence="1">Belongs to the heat shock protein 70 family.</text>
</comment>
<reference evidence="4 5" key="1">
    <citation type="submission" date="2019-09" db="EMBL/GenBank/DDBJ databases">
        <title>Genome Sequence of Larkinella sp MA1.</title>
        <authorList>
            <person name="Srinivasan S."/>
        </authorList>
    </citation>
    <scope>NUCLEOTIDE SEQUENCE [LARGE SCALE GENOMIC DNA]</scope>
    <source>
        <strain evidence="4 5">MA1</strain>
    </source>
</reference>
<evidence type="ECO:0000256" key="2">
    <source>
        <dbReference type="ARBA" id="ARBA00022741"/>
    </source>
</evidence>
<dbReference type="EMBL" id="VTWS01000006">
    <property type="protein sequence ID" value="KAA9349312.1"/>
    <property type="molecule type" value="Genomic_DNA"/>
</dbReference>
<accession>A0A5N1J9I1</accession>
<comment type="caution">
    <text evidence="4">The sequence shown here is derived from an EMBL/GenBank/DDBJ whole genome shotgun (WGS) entry which is preliminary data.</text>
</comment>
<sequence>MTTLSCGIDFGTSNSSIALASDGEISLVPVEQTHVTIPSAIFFQRVDNKAFYGRTAVNLFFDRQQGRFMRSLKRVLGTPLMKHGTVVNGTTMNFSSIIASFLKKMKEKADAVAGQEIENVVMGRPVHFVDHSPESDAQAQAELKEIALRIGFKTVEFQFEPIAAAFAHEARLTGEKLAIVADLGGGTSDFTVIRLSSQSVRKTDRSSDILANTGVRVGGNDFDKDLSLAAIMPELGYRSRYGDKQLEVPLKPFHDLAEWSKVNFLYTPKLIMQTRQLLFQSHDKKRYKRLLSVLENETGHAVLAATEGAKIALTDHAEYATPFDCVETDFVIPIRRTLFETAIFGEVEKIVASATECLQNAGVRQQDIDLVILTGGSTEVPLIQAEFKRLFPNAAIADENKLSSVGLGLAYDSQSKFGRNSARQIASV</sequence>
<dbReference type="PROSITE" id="PS01036">
    <property type="entry name" value="HSP70_3"/>
    <property type="match status" value="1"/>
</dbReference>
<dbReference type="InterPro" id="IPR042054">
    <property type="entry name" value="YegD-like"/>
</dbReference>
<evidence type="ECO:0000313" key="5">
    <source>
        <dbReference type="Proteomes" id="UP000326344"/>
    </source>
</evidence>
<dbReference type="CDD" id="cd10231">
    <property type="entry name" value="ASKHA_NBD_HSP70_YegD-like"/>
    <property type="match status" value="1"/>
</dbReference>
<dbReference type="RefSeq" id="WP_150880126.1">
    <property type="nucleotide sequence ID" value="NZ_VTWS01000006.1"/>
</dbReference>
<evidence type="ECO:0000313" key="4">
    <source>
        <dbReference type="EMBL" id="KAA9349312.1"/>
    </source>
</evidence>
<dbReference type="InterPro" id="IPR018181">
    <property type="entry name" value="Heat_shock_70_CS"/>
</dbReference>
<dbReference type="Proteomes" id="UP000326344">
    <property type="component" value="Unassembled WGS sequence"/>
</dbReference>
<name>A0A5N1J9I1_9BACT</name>
<dbReference type="AlphaFoldDB" id="A0A5N1J9I1"/>
<proteinExistence type="inferred from homology"/>
<dbReference type="Gene3D" id="3.30.420.40">
    <property type="match status" value="3"/>
</dbReference>
<dbReference type="InterPro" id="IPR013126">
    <property type="entry name" value="Hsp_70_fam"/>
</dbReference>
<dbReference type="SUPFAM" id="SSF53067">
    <property type="entry name" value="Actin-like ATPase domain"/>
    <property type="match status" value="2"/>
</dbReference>
<gene>
    <name evidence="4" type="ORF">F0P93_23245</name>
</gene>
<dbReference type="Pfam" id="PF00012">
    <property type="entry name" value="HSP70"/>
    <property type="match status" value="2"/>
</dbReference>
<keyword evidence="5" id="KW-1185">Reference proteome</keyword>
<keyword evidence="3" id="KW-0067">ATP-binding</keyword>
<protein>
    <submittedName>
        <fullName evidence="4">Hsp70 family protein</fullName>
    </submittedName>
</protein>